<dbReference type="eggNOG" id="COG3744">
    <property type="taxonomic scope" value="Bacteria"/>
</dbReference>
<dbReference type="CDD" id="cd09872">
    <property type="entry name" value="PIN_Sll0205-like"/>
    <property type="match status" value="1"/>
</dbReference>
<dbReference type="InterPro" id="IPR041705">
    <property type="entry name" value="PIN_Sll0205"/>
</dbReference>
<evidence type="ECO:0000313" key="2">
    <source>
        <dbReference type="EMBL" id="ERL51381.1"/>
    </source>
</evidence>
<dbReference type="PANTHER" id="PTHR36173:SF1">
    <property type="entry name" value="RIBONUCLEASE VAPC22"/>
    <property type="match status" value="1"/>
</dbReference>
<proteinExistence type="predicted"/>
<dbReference type="KEGG" id="hhu:AR456_12785"/>
<reference evidence="2 3" key="1">
    <citation type="submission" date="2013-08" db="EMBL/GenBank/DDBJ databases">
        <title>draft genome of Halomonas huanghegensis, strain BJGMM-B45T.</title>
        <authorList>
            <person name="Miao C."/>
            <person name="Wan Y."/>
            <person name="Jin W."/>
        </authorList>
    </citation>
    <scope>NUCLEOTIDE SEQUENCE [LARGE SCALE GENOMIC DNA]</scope>
    <source>
        <strain evidence="2 3">BJGMM-B45</strain>
    </source>
</reference>
<dbReference type="AlphaFoldDB" id="W1N880"/>
<dbReference type="OrthoDB" id="9798990at2"/>
<dbReference type="Gene3D" id="3.40.50.1010">
    <property type="entry name" value="5'-nuclease"/>
    <property type="match status" value="1"/>
</dbReference>
<dbReference type="EMBL" id="AVBC01000026">
    <property type="protein sequence ID" value="ERL51381.1"/>
    <property type="molecule type" value="Genomic_DNA"/>
</dbReference>
<dbReference type="InterPro" id="IPR052919">
    <property type="entry name" value="TA_system_RNase"/>
</dbReference>
<dbReference type="STRING" id="1178482.AR456_12785"/>
<keyword evidence="3" id="KW-1185">Reference proteome</keyword>
<accession>W1N880</accession>
<dbReference type="Pfam" id="PF01850">
    <property type="entry name" value="PIN"/>
    <property type="match status" value="1"/>
</dbReference>
<dbReference type="SUPFAM" id="SSF88723">
    <property type="entry name" value="PIN domain-like"/>
    <property type="match status" value="1"/>
</dbReference>
<feature type="domain" description="PIN" evidence="1">
    <location>
        <begin position="2"/>
        <end position="126"/>
    </location>
</feature>
<organism evidence="2 3">
    <name type="scientific">Halomonas huangheensis</name>
    <dbReference type="NCBI Taxonomy" id="1178482"/>
    <lineage>
        <taxon>Bacteria</taxon>
        <taxon>Pseudomonadati</taxon>
        <taxon>Pseudomonadota</taxon>
        <taxon>Gammaproteobacteria</taxon>
        <taxon>Oceanospirillales</taxon>
        <taxon>Halomonadaceae</taxon>
        <taxon>Halomonas</taxon>
    </lineage>
</organism>
<name>W1N880_9GAMM</name>
<dbReference type="PANTHER" id="PTHR36173">
    <property type="entry name" value="RIBONUCLEASE VAPC16-RELATED"/>
    <property type="match status" value="1"/>
</dbReference>
<gene>
    <name evidence="2" type="ORF">BJB45_14410</name>
</gene>
<dbReference type="PATRIC" id="fig|1178482.3.peg.2035"/>
<sequence length="133" mass="14926">MIVLDTHVLLWWCNEDALLSETAFNAITQELEAENGEVLVSTITAWEIALLVQRGRLALSMSVDEWLDTVAEIDGVSFVAPDVAIAIESTRLPGEFHKDPADRMIVALARHFNAELVTADGKIQQYRYVRTVW</sequence>
<evidence type="ECO:0000313" key="3">
    <source>
        <dbReference type="Proteomes" id="UP000019113"/>
    </source>
</evidence>
<dbReference type="InterPro" id="IPR029060">
    <property type="entry name" value="PIN-like_dom_sf"/>
</dbReference>
<dbReference type="Proteomes" id="UP000019113">
    <property type="component" value="Unassembled WGS sequence"/>
</dbReference>
<comment type="caution">
    <text evidence="2">The sequence shown here is derived from an EMBL/GenBank/DDBJ whole genome shotgun (WGS) entry which is preliminary data.</text>
</comment>
<protein>
    <recommendedName>
        <fullName evidence="1">PIN domain-containing protein</fullName>
    </recommendedName>
</protein>
<dbReference type="RefSeq" id="WP_021818993.1">
    <property type="nucleotide sequence ID" value="NZ_AVBC01000026.1"/>
</dbReference>
<dbReference type="InterPro" id="IPR002716">
    <property type="entry name" value="PIN_dom"/>
</dbReference>
<evidence type="ECO:0000259" key="1">
    <source>
        <dbReference type="Pfam" id="PF01850"/>
    </source>
</evidence>